<reference evidence="4 5" key="1">
    <citation type="journal article" date="2015" name="Genome Announc.">
        <title>Expanding the biotechnology potential of lactobacilli through comparative genomics of 213 strains and associated genera.</title>
        <authorList>
            <person name="Sun Z."/>
            <person name="Harris H.M."/>
            <person name="McCann A."/>
            <person name="Guo C."/>
            <person name="Argimon S."/>
            <person name="Zhang W."/>
            <person name="Yang X."/>
            <person name="Jeffery I.B."/>
            <person name="Cooney J.C."/>
            <person name="Kagawa T.F."/>
            <person name="Liu W."/>
            <person name="Song Y."/>
            <person name="Salvetti E."/>
            <person name="Wrobel A."/>
            <person name="Rasinkangas P."/>
            <person name="Parkhill J."/>
            <person name="Rea M.C."/>
            <person name="O'Sullivan O."/>
            <person name="Ritari J."/>
            <person name="Douillard F.P."/>
            <person name="Paul Ross R."/>
            <person name="Yang R."/>
            <person name="Briner A.E."/>
            <person name="Felis G.E."/>
            <person name="de Vos W.M."/>
            <person name="Barrangou R."/>
            <person name="Klaenhammer T.R."/>
            <person name="Caufield P.W."/>
            <person name="Cui Y."/>
            <person name="Zhang H."/>
            <person name="O'Toole P.W."/>
        </authorList>
    </citation>
    <scope>NUCLEOTIDE SEQUENCE [LARGE SCALE GENOMIC DNA]</scope>
    <source>
        <strain evidence="2 5">ATCC BAA-66</strain>
        <strain evidence="3 4">DSM 13344</strain>
    </source>
</reference>
<dbReference type="Gene3D" id="3.40.630.30">
    <property type="match status" value="1"/>
</dbReference>
<keyword evidence="2" id="KW-0808">Transferase</keyword>
<protein>
    <submittedName>
        <fullName evidence="2">GNAT family acetyltransferase</fullName>
    </submittedName>
</protein>
<dbReference type="SUPFAM" id="SSF55729">
    <property type="entry name" value="Acyl-CoA N-acyltransferases (Nat)"/>
    <property type="match status" value="1"/>
</dbReference>
<organism evidence="2 5">
    <name type="scientific">Lactobacillus selangorensis</name>
    <dbReference type="NCBI Taxonomy" id="81857"/>
    <lineage>
        <taxon>Bacteria</taxon>
        <taxon>Bacillati</taxon>
        <taxon>Bacillota</taxon>
        <taxon>Bacilli</taxon>
        <taxon>Lactobacillales</taxon>
        <taxon>Lactobacillaceae</taxon>
        <taxon>Lactobacillus</taxon>
    </lineage>
</organism>
<evidence type="ECO:0000313" key="3">
    <source>
        <dbReference type="EMBL" id="KRN30545.1"/>
    </source>
</evidence>
<keyword evidence="4" id="KW-1185">Reference proteome</keyword>
<proteinExistence type="predicted"/>
<comment type="caution">
    <text evidence="2">The sequence shown here is derived from an EMBL/GenBank/DDBJ whole genome shotgun (WGS) entry which is preliminary data.</text>
</comment>
<evidence type="ECO:0000313" key="5">
    <source>
        <dbReference type="Proteomes" id="UP000051751"/>
    </source>
</evidence>
<dbReference type="EMBL" id="JQAT01000005">
    <property type="protein sequence ID" value="KRN27984.1"/>
    <property type="molecule type" value="Genomic_DNA"/>
</dbReference>
<feature type="domain" description="N-acetyltransferase" evidence="1">
    <location>
        <begin position="1"/>
        <end position="152"/>
    </location>
</feature>
<evidence type="ECO:0000313" key="4">
    <source>
        <dbReference type="Proteomes" id="UP000051645"/>
    </source>
</evidence>
<dbReference type="RefSeq" id="WP_057770421.1">
    <property type="nucleotide sequence ID" value="NZ_JQAT01000005.1"/>
</dbReference>
<sequence length="171" mass="18480">MIRTYQTTDAAAVEQLLRAAFSATPHGYGNEAELVTKIRQDSHYQAQFEVVATTDAGQIVGMGLLSPIKVGSVVGQCLAPLAVLPAFQKEGLGTALLTELEKRAAAAQVPFISILGWPDYYARFGYVPASRFDITAPYDVPDAAFRVKALRPDGLHGVHGVVQYLRAFDEV</sequence>
<dbReference type="Proteomes" id="UP000051751">
    <property type="component" value="Unassembled WGS sequence"/>
</dbReference>
<dbReference type="STRING" id="81857.IV38_GL001825"/>
<evidence type="ECO:0000259" key="1">
    <source>
        <dbReference type="PROSITE" id="PS51186"/>
    </source>
</evidence>
<dbReference type="OrthoDB" id="9797178at2"/>
<evidence type="ECO:0000313" key="2">
    <source>
        <dbReference type="EMBL" id="KRN27984.1"/>
    </source>
</evidence>
<dbReference type="GO" id="GO:0016747">
    <property type="term" value="F:acyltransferase activity, transferring groups other than amino-acyl groups"/>
    <property type="evidence" value="ECO:0007669"/>
    <property type="project" value="InterPro"/>
</dbReference>
<name>A0A0R2FHH4_9LACO</name>
<gene>
    <name evidence="2" type="ORF">IV38_GL001825</name>
    <name evidence="3" type="ORF">IV40_GL001730</name>
</gene>
<dbReference type="EMBL" id="JQAZ01000006">
    <property type="protein sequence ID" value="KRN30545.1"/>
    <property type="molecule type" value="Genomic_DNA"/>
</dbReference>
<dbReference type="Pfam" id="PF13508">
    <property type="entry name" value="Acetyltransf_7"/>
    <property type="match status" value="1"/>
</dbReference>
<dbReference type="AlphaFoldDB" id="A0A0R2FHH4"/>
<accession>A0A0R2FHH4</accession>
<dbReference type="PATRIC" id="fig|81857.3.peg.1842"/>
<dbReference type="CDD" id="cd04301">
    <property type="entry name" value="NAT_SF"/>
    <property type="match status" value="1"/>
</dbReference>
<dbReference type="Proteomes" id="UP000051645">
    <property type="component" value="Unassembled WGS sequence"/>
</dbReference>
<dbReference type="InterPro" id="IPR000182">
    <property type="entry name" value="GNAT_dom"/>
</dbReference>
<dbReference type="PROSITE" id="PS51186">
    <property type="entry name" value="GNAT"/>
    <property type="match status" value="1"/>
</dbReference>
<dbReference type="InterPro" id="IPR016181">
    <property type="entry name" value="Acyl_CoA_acyltransferase"/>
</dbReference>